<keyword evidence="4" id="KW-0496">Mitochondrion</keyword>
<keyword evidence="2 6" id="KW-0812">Transmembrane</keyword>
<evidence type="ECO:0000313" key="9">
    <source>
        <dbReference type="RefSeq" id="XP_026292183.1"/>
    </source>
</evidence>
<gene>
    <name evidence="8 9 10" type="primary">LOC113216635</name>
</gene>
<protein>
    <submittedName>
        <fullName evidence="8 9">Uncharacterized protein LOC113216635</fullName>
    </submittedName>
</protein>
<evidence type="ECO:0000256" key="4">
    <source>
        <dbReference type="ARBA" id="ARBA00023128"/>
    </source>
</evidence>
<evidence type="ECO:0000313" key="7">
    <source>
        <dbReference type="Proteomes" id="UP000504606"/>
    </source>
</evidence>
<evidence type="ECO:0000313" key="8">
    <source>
        <dbReference type="RefSeq" id="XP_026292182.1"/>
    </source>
</evidence>
<keyword evidence="5 6" id="KW-0472">Membrane</keyword>
<dbReference type="RefSeq" id="XP_026292184.1">
    <property type="nucleotide sequence ID" value="XM_026436399.2"/>
</dbReference>
<evidence type="ECO:0000256" key="6">
    <source>
        <dbReference type="SAM" id="Phobius"/>
    </source>
</evidence>
<dbReference type="Proteomes" id="UP000504606">
    <property type="component" value="Unplaced"/>
</dbReference>
<dbReference type="AlphaFoldDB" id="A0A6J1TFC0"/>
<dbReference type="GO" id="GO:0032981">
    <property type="term" value="P:mitochondrial respiratory chain complex I assembly"/>
    <property type="evidence" value="ECO:0007669"/>
    <property type="project" value="TreeGrafter"/>
</dbReference>
<proteinExistence type="predicted"/>
<feature type="transmembrane region" description="Helical" evidence="6">
    <location>
        <begin position="40"/>
        <end position="60"/>
    </location>
</feature>
<feature type="transmembrane region" description="Helical" evidence="6">
    <location>
        <begin position="173"/>
        <end position="190"/>
    </location>
</feature>
<dbReference type="RefSeq" id="XP_026292182.1">
    <property type="nucleotide sequence ID" value="XM_026436397.2"/>
</dbReference>
<dbReference type="KEGG" id="foc:113216635"/>
<dbReference type="InterPro" id="IPR009801">
    <property type="entry name" value="TMEM126"/>
</dbReference>
<keyword evidence="7" id="KW-1185">Reference proteome</keyword>
<dbReference type="PANTHER" id="PTHR16296">
    <property type="entry name" value="UNCHARACTERIZED HYPOTHALAMUS PROTEIN HT007"/>
    <property type="match status" value="1"/>
</dbReference>
<evidence type="ECO:0000313" key="10">
    <source>
        <dbReference type="RefSeq" id="XP_026292184.1"/>
    </source>
</evidence>
<dbReference type="Pfam" id="PF07114">
    <property type="entry name" value="TMEM126"/>
    <property type="match status" value="1"/>
</dbReference>
<feature type="transmembrane region" description="Helical" evidence="6">
    <location>
        <begin position="121"/>
        <end position="141"/>
    </location>
</feature>
<organism evidence="7 10">
    <name type="scientific">Frankliniella occidentalis</name>
    <name type="common">Western flower thrips</name>
    <name type="synonym">Euthrips occidentalis</name>
    <dbReference type="NCBI Taxonomy" id="133901"/>
    <lineage>
        <taxon>Eukaryota</taxon>
        <taxon>Metazoa</taxon>
        <taxon>Ecdysozoa</taxon>
        <taxon>Arthropoda</taxon>
        <taxon>Hexapoda</taxon>
        <taxon>Insecta</taxon>
        <taxon>Pterygota</taxon>
        <taxon>Neoptera</taxon>
        <taxon>Paraneoptera</taxon>
        <taxon>Thysanoptera</taxon>
        <taxon>Terebrantia</taxon>
        <taxon>Thripoidea</taxon>
        <taxon>Thripidae</taxon>
        <taxon>Frankliniella</taxon>
    </lineage>
</organism>
<dbReference type="OrthoDB" id="6234762at2759"/>
<evidence type="ECO:0000256" key="3">
    <source>
        <dbReference type="ARBA" id="ARBA00022989"/>
    </source>
</evidence>
<dbReference type="GeneID" id="113216635"/>
<dbReference type="GO" id="GO:0031966">
    <property type="term" value="C:mitochondrial membrane"/>
    <property type="evidence" value="ECO:0007669"/>
    <property type="project" value="UniProtKB-SubCell"/>
</dbReference>
<evidence type="ECO:0000256" key="1">
    <source>
        <dbReference type="ARBA" id="ARBA00004225"/>
    </source>
</evidence>
<reference evidence="8 9" key="1">
    <citation type="submission" date="2025-04" db="UniProtKB">
        <authorList>
            <consortium name="RefSeq"/>
        </authorList>
    </citation>
    <scope>IDENTIFICATION</scope>
    <source>
        <tissue evidence="8 9">Whole organism</tissue>
    </source>
</reference>
<keyword evidence="3 6" id="KW-1133">Transmembrane helix</keyword>
<sequence length="211" mass="23262">MQKAKVKDIPQGAVTFNREEAINHVYHLVRDHDTPSHVYLLKYGVALNGMLAAFSGIWCLKYYRRAFGLRKEVAFTSSLTCGSLPAITTYTYQYLFVLPPILLQEPGCPICLELKAGAIQFVAGAIIPVFMGLVTASMTAAKLGFNVPPPTAPLQLLKLGMQIANHPQGRGKIAALSFVSLFGSMCLVYGEQMQMLNFTKRLQARQTFTDD</sequence>
<name>A0A6J1TFC0_FRAOC</name>
<evidence type="ECO:0000256" key="5">
    <source>
        <dbReference type="ARBA" id="ARBA00023136"/>
    </source>
</evidence>
<comment type="subcellular location">
    <subcellularLocation>
        <location evidence="1">Mitochondrion membrane</location>
        <topology evidence="1">Multi-pass membrane protein</topology>
    </subcellularLocation>
</comment>
<dbReference type="PANTHER" id="PTHR16296:SF2">
    <property type="entry name" value="TRANSMEMBRANE PROTEIN 126A"/>
    <property type="match status" value="1"/>
</dbReference>
<evidence type="ECO:0000256" key="2">
    <source>
        <dbReference type="ARBA" id="ARBA00022692"/>
    </source>
</evidence>
<accession>A0A6J1TFC0</accession>
<dbReference type="RefSeq" id="XP_026292183.1">
    <property type="nucleotide sequence ID" value="XM_026436398.2"/>
</dbReference>